<reference evidence="1" key="1">
    <citation type="journal article" date="2020" name="Stud. Mycol.">
        <title>101 Dothideomycetes genomes: a test case for predicting lifestyles and emergence of pathogens.</title>
        <authorList>
            <person name="Haridas S."/>
            <person name="Albert R."/>
            <person name="Binder M."/>
            <person name="Bloem J."/>
            <person name="Labutti K."/>
            <person name="Salamov A."/>
            <person name="Andreopoulos B."/>
            <person name="Baker S."/>
            <person name="Barry K."/>
            <person name="Bills G."/>
            <person name="Bluhm B."/>
            <person name="Cannon C."/>
            <person name="Castanera R."/>
            <person name="Culley D."/>
            <person name="Daum C."/>
            <person name="Ezra D."/>
            <person name="Gonzalez J."/>
            <person name="Henrissat B."/>
            <person name="Kuo A."/>
            <person name="Liang C."/>
            <person name="Lipzen A."/>
            <person name="Lutzoni F."/>
            <person name="Magnuson J."/>
            <person name="Mondo S."/>
            <person name="Nolan M."/>
            <person name="Ohm R."/>
            <person name="Pangilinan J."/>
            <person name="Park H.-J."/>
            <person name="Ramirez L."/>
            <person name="Alfaro M."/>
            <person name="Sun H."/>
            <person name="Tritt A."/>
            <person name="Yoshinaga Y."/>
            <person name="Zwiers L.-H."/>
            <person name="Turgeon B."/>
            <person name="Goodwin S."/>
            <person name="Spatafora J."/>
            <person name="Crous P."/>
            <person name="Grigoriev I."/>
        </authorList>
    </citation>
    <scope>NUCLEOTIDE SEQUENCE</scope>
    <source>
        <strain evidence="1">CBS 175.79</strain>
    </source>
</reference>
<proteinExistence type="predicted"/>
<organism evidence="1 2">
    <name type="scientific">Aaosphaeria arxii CBS 175.79</name>
    <dbReference type="NCBI Taxonomy" id="1450172"/>
    <lineage>
        <taxon>Eukaryota</taxon>
        <taxon>Fungi</taxon>
        <taxon>Dikarya</taxon>
        <taxon>Ascomycota</taxon>
        <taxon>Pezizomycotina</taxon>
        <taxon>Dothideomycetes</taxon>
        <taxon>Pleosporomycetidae</taxon>
        <taxon>Pleosporales</taxon>
        <taxon>Pleosporales incertae sedis</taxon>
        <taxon>Aaosphaeria</taxon>
    </lineage>
</organism>
<sequence length="73" mass="9016">MRRRGLGICVCWSRCCRSREFYHPSRTLHYTGLFRTNHRYMESSSTTAYCYHMPHLSVFRRFQERELSYKCRI</sequence>
<name>A0A6A5X729_9PLEO</name>
<gene>
    <name evidence="1" type="ORF">BU24DRAFT_96712</name>
</gene>
<keyword evidence="2" id="KW-1185">Reference proteome</keyword>
<protein>
    <submittedName>
        <fullName evidence="1">Uncharacterized protein</fullName>
    </submittedName>
</protein>
<evidence type="ECO:0000313" key="2">
    <source>
        <dbReference type="Proteomes" id="UP000799778"/>
    </source>
</evidence>
<dbReference type="AlphaFoldDB" id="A0A6A5X729"/>
<dbReference type="GeneID" id="54292238"/>
<evidence type="ECO:0000313" key="1">
    <source>
        <dbReference type="EMBL" id="KAF2008720.1"/>
    </source>
</evidence>
<dbReference type="EMBL" id="ML978082">
    <property type="protein sequence ID" value="KAF2008720.1"/>
    <property type="molecule type" value="Genomic_DNA"/>
</dbReference>
<accession>A0A6A5X729</accession>
<dbReference type="Proteomes" id="UP000799778">
    <property type="component" value="Unassembled WGS sequence"/>
</dbReference>
<dbReference type="RefSeq" id="XP_033377059.1">
    <property type="nucleotide sequence ID" value="XM_033534841.1"/>
</dbReference>